<dbReference type="RefSeq" id="WP_111313688.1">
    <property type="nucleotide sequence ID" value="NZ_CALIFA010000086.1"/>
</dbReference>
<dbReference type="EMBL" id="QEQD01000015">
    <property type="protein sequence ID" value="RDE99745.1"/>
    <property type="molecule type" value="Genomic_DNA"/>
</dbReference>
<evidence type="ECO:0000313" key="3">
    <source>
        <dbReference type="Proteomes" id="UP000253999"/>
    </source>
</evidence>
<comment type="caution">
    <text evidence="2">The sequence shown here is derived from an EMBL/GenBank/DDBJ whole genome shotgun (WGS) entry which is preliminary data.</text>
</comment>
<dbReference type="Proteomes" id="UP000253999">
    <property type="component" value="Unassembled WGS sequence"/>
</dbReference>
<feature type="compositionally biased region" description="Polar residues" evidence="1">
    <location>
        <begin position="1"/>
        <end position="19"/>
    </location>
</feature>
<dbReference type="STRING" id="735.B0185_01770"/>
<evidence type="ECO:0000313" key="2">
    <source>
        <dbReference type="EMBL" id="RDE99745.1"/>
    </source>
</evidence>
<dbReference type="Pfam" id="PF05939">
    <property type="entry name" value="Phage_min_tail"/>
    <property type="match status" value="1"/>
</dbReference>
<reference evidence="2 3" key="1">
    <citation type="submission" date="2018-05" db="EMBL/GenBank/DDBJ databases">
        <title>Draft Genome Sequences for a Diverse set of 7 Haemophilus Species.</title>
        <authorList>
            <person name="Nichols M."/>
            <person name="Topaz N."/>
            <person name="Wang X."/>
            <person name="Wang X."/>
            <person name="Boxrud D."/>
        </authorList>
    </citation>
    <scope>NUCLEOTIDE SEQUENCE [LARGE SCALE GENOMIC DNA]</scope>
    <source>
        <strain evidence="2 3">C2010039593</strain>
    </source>
</reference>
<accession>A0A369Z8D1</accession>
<dbReference type="AlphaFoldDB" id="A0A369Z8D1"/>
<organism evidence="2 3">
    <name type="scientific">Haemophilus parahaemolyticus</name>
    <dbReference type="NCBI Taxonomy" id="735"/>
    <lineage>
        <taxon>Bacteria</taxon>
        <taxon>Pseudomonadati</taxon>
        <taxon>Pseudomonadota</taxon>
        <taxon>Gammaproteobacteria</taxon>
        <taxon>Pasteurellales</taxon>
        <taxon>Pasteurellaceae</taxon>
        <taxon>Haemophilus</taxon>
    </lineage>
</organism>
<evidence type="ECO:0000256" key="1">
    <source>
        <dbReference type="SAM" id="MobiDB-lite"/>
    </source>
</evidence>
<gene>
    <name evidence="2" type="ORF">DPV98_10485</name>
</gene>
<protein>
    <submittedName>
        <fullName evidence="2">Phage tail protein</fullName>
    </submittedName>
</protein>
<proteinExistence type="predicted"/>
<feature type="region of interest" description="Disordered" evidence="1">
    <location>
        <begin position="1"/>
        <end position="37"/>
    </location>
</feature>
<name>A0A369Z8D1_HAEPH</name>
<sequence length="108" mass="12516">METLNFSPDYQASKKQSPKLSEVDFGDGYTQSRPQGLNHNRATFNLTFSGNPARIRQIDDFLTRHGGYQAFLWTPPFGQQGKYKCKEHQITYQQSYWQLTGEFEEVVS</sequence>
<dbReference type="InterPro" id="IPR010265">
    <property type="entry name" value="Phage_lambda_TipM"/>
</dbReference>